<evidence type="ECO:0000313" key="3">
    <source>
        <dbReference type="RefSeq" id="XP_026675130.1"/>
    </source>
</evidence>
<protein>
    <submittedName>
        <fullName evidence="3">Uncharacterized protein LOC113465186 isoform X1</fullName>
    </submittedName>
</protein>
<dbReference type="Proteomes" id="UP000694925">
    <property type="component" value="Unplaced"/>
</dbReference>
<dbReference type="RefSeq" id="XP_026675130.1">
    <property type="nucleotide sequence ID" value="XM_026819329.1"/>
</dbReference>
<organism evidence="2 3">
    <name type="scientific">Ceratina calcarata</name>
    <dbReference type="NCBI Taxonomy" id="156304"/>
    <lineage>
        <taxon>Eukaryota</taxon>
        <taxon>Metazoa</taxon>
        <taxon>Ecdysozoa</taxon>
        <taxon>Arthropoda</taxon>
        <taxon>Hexapoda</taxon>
        <taxon>Insecta</taxon>
        <taxon>Pterygota</taxon>
        <taxon>Neoptera</taxon>
        <taxon>Endopterygota</taxon>
        <taxon>Hymenoptera</taxon>
        <taxon>Apocrita</taxon>
        <taxon>Aculeata</taxon>
        <taxon>Apoidea</taxon>
        <taxon>Anthophila</taxon>
        <taxon>Apidae</taxon>
        <taxon>Ceratina</taxon>
        <taxon>Zadontomerus</taxon>
    </lineage>
</organism>
<name>A0AAJ7WG69_9HYME</name>
<dbReference type="KEGG" id="ccal:113465186"/>
<accession>A0AAJ7WG69</accession>
<sequence>MIRSNKISVLCFHFNPKIFPVEVRQTFKKHLPEPPARLCRAFAEHSKRDEPRHRNRQRRGSTTWRGQMERRGRGREKMDRVSRKKGVGERDAERQDSRGASFLPNT</sequence>
<feature type="compositionally biased region" description="Basic and acidic residues" evidence="1">
    <location>
        <begin position="42"/>
        <end position="52"/>
    </location>
</feature>
<reference evidence="3" key="1">
    <citation type="submission" date="2025-08" db="UniProtKB">
        <authorList>
            <consortium name="RefSeq"/>
        </authorList>
    </citation>
    <scope>IDENTIFICATION</scope>
    <source>
        <tissue evidence="3">Whole body</tissue>
    </source>
</reference>
<feature type="compositionally biased region" description="Basic and acidic residues" evidence="1">
    <location>
        <begin position="67"/>
        <end position="97"/>
    </location>
</feature>
<keyword evidence="2" id="KW-1185">Reference proteome</keyword>
<gene>
    <name evidence="3" type="primary">LOC113465186</name>
</gene>
<dbReference type="AlphaFoldDB" id="A0AAJ7WG69"/>
<evidence type="ECO:0000313" key="2">
    <source>
        <dbReference type="Proteomes" id="UP000694925"/>
    </source>
</evidence>
<dbReference type="GeneID" id="113465186"/>
<feature type="region of interest" description="Disordered" evidence="1">
    <location>
        <begin position="41"/>
        <end position="106"/>
    </location>
</feature>
<evidence type="ECO:0000256" key="1">
    <source>
        <dbReference type="SAM" id="MobiDB-lite"/>
    </source>
</evidence>
<proteinExistence type="predicted"/>